<name>A0A1G8CRX7_9MICO</name>
<evidence type="ECO:0000313" key="4">
    <source>
        <dbReference type="Proteomes" id="UP000198822"/>
    </source>
</evidence>
<dbReference type="OrthoDB" id="5130412at2"/>
<sequence>MELCVLPQTGASDATWPIVIVVAAALIVTGGVLLRSGAARRRVLTGVGALAIVGALALGSVAAAPSAQADAGTRDCVTAPTAPAPTQPSEVAPSASELPPRPEPTIPEIVIVTPAAPTAAAQCGLAPAISIPTQEGVTYTEAQEGLTLTVTAAAQPGYVLAIGAPASWTFDLTPTPVAELPVELPERIVALPVPQEGPSEELRLIVFEPAVFDELAAEGVSYQLTTANAVIIPFTVYGPGDVQTTDSETIPWLATLAYDEAAQQLVLAIADGEAFQERADAAYAAVEARHPGAEVVQSGFPDLGLALDTIFEPGPGCAPEVSTVPIVVAPPV</sequence>
<feature type="region of interest" description="Disordered" evidence="1">
    <location>
        <begin position="74"/>
        <end position="104"/>
    </location>
</feature>
<dbReference type="Proteomes" id="UP000198822">
    <property type="component" value="Chromosome I"/>
</dbReference>
<reference evidence="4" key="1">
    <citation type="submission" date="2016-10" db="EMBL/GenBank/DDBJ databases">
        <authorList>
            <person name="Varghese N."/>
            <person name="Submissions S."/>
        </authorList>
    </citation>
    <scope>NUCLEOTIDE SEQUENCE [LARGE SCALE GENOMIC DNA]</scope>
    <source>
        <strain evidence="4">DSM 22002</strain>
    </source>
</reference>
<dbReference type="AlphaFoldDB" id="A0A1G8CRX7"/>
<feature type="transmembrane region" description="Helical" evidence="2">
    <location>
        <begin position="15"/>
        <end position="34"/>
    </location>
</feature>
<dbReference type="RefSeq" id="WP_092503649.1">
    <property type="nucleotide sequence ID" value="NZ_LT629695.1"/>
</dbReference>
<dbReference type="PROSITE" id="PS51318">
    <property type="entry name" value="TAT"/>
    <property type="match status" value="1"/>
</dbReference>
<keyword evidence="2" id="KW-1133">Transmembrane helix</keyword>
<dbReference type="STRING" id="399736.SAMN04489720_1390"/>
<organism evidence="3 4">
    <name type="scientific">Agrococcus jejuensis</name>
    <dbReference type="NCBI Taxonomy" id="399736"/>
    <lineage>
        <taxon>Bacteria</taxon>
        <taxon>Bacillati</taxon>
        <taxon>Actinomycetota</taxon>
        <taxon>Actinomycetes</taxon>
        <taxon>Micrococcales</taxon>
        <taxon>Microbacteriaceae</taxon>
        <taxon>Agrococcus</taxon>
    </lineage>
</organism>
<evidence type="ECO:0000256" key="1">
    <source>
        <dbReference type="SAM" id="MobiDB-lite"/>
    </source>
</evidence>
<evidence type="ECO:0000256" key="2">
    <source>
        <dbReference type="SAM" id="Phobius"/>
    </source>
</evidence>
<dbReference type="EMBL" id="LT629695">
    <property type="protein sequence ID" value="SDH48206.1"/>
    <property type="molecule type" value="Genomic_DNA"/>
</dbReference>
<keyword evidence="2" id="KW-0812">Transmembrane</keyword>
<protein>
    <submittedName>
        <fullName evidence="3">LPXTG-motif cell wall anchor domain-containing protein</fullName>
    </submittedName>
</protein>
<keyword evidence="4" id="KW-1185">Reference proteome</keyword>
<dbReference type="InterPro" id="IPR006311">
    <property type="entry name" value="TAT_signal"/>
</dbReference>
<proteinExistence type="predicted"/>
<accession>A0A1G8CRX7</accession>
<feature type="transmembrane region" description="Helical" evidence="2">
    <location>
        <begin position="43"/>
        <end position="64"/>
    </location>
</feature>
<gene>
    <name evidence="3" type="ORF">SAMN04489720_1390</name>
</gene>
<keyword evidence="2" id="KW-0472">Membrane</keyword>
<dbReference type="NCBIfam" id="TIGR01167">
    <property type="entry name" value="LPXTG_anchor"/>
    <property type="match status" value="1"/>
</dbReference>
<evidence type="ECO:0000313" key="3">
    <source>
        <dbReference type="EMBL" id="SDH48206.1"/>
    </source>
</evidence>